<dbReference type="InterPro" id="IPR003768">
    <property type="entry name" value="ScpA"/>
</dbReference>
<gene>
    <name evidence="3" type="primary">scpA</name>
    <name evidence="4" type="ORF">FD32_GL001131</name>
</gene>
<dbReference type="GO" id="GO:0051301">
    <property type="term" value="P:cell division"/>
    <property type="evidence" value="ECO:0007669"/>
    <property type="project" value="UniProtKB-KW"/>
</dbReference>
<protein>
    <recommendedName>
        <fullName evidence="2 3">Segregation and condensation protein A</fullName>
    </recommendedName>
</protein>
<dbReference type="Gene3D" id="1.10.10.580">
    <property type="entry name" value="Structural maintenance of chromosome 1. Chain E"/>
    <property type="match status" value="1"/>
</dbReference>
<dbReference type="InterPro" id="IPR023093">
    <property type="entry name" value="ScpA-like_C"/>
</dbReference>
<dbReference type="Gene3D" id="6.10.250.2410">
    <property type="match status" value="1"/>
</dbReference>
<keyword evidence="3" id="KW-0131">Cell cycle</keyword>
<keyword evidence="3" id="KW-0132">Cell division</keyword>
<proteinExistence type="inferred from homology"/>
<evidence type="ECO:0000313" key="5">
    <source>
        <dbReference type="Proteomes" id="UP000051412"/>
    </source>
</evidence>
<evidence type="ECO:0000256" key="2">
    <source>
        <dbReference type="ARBA" id="ARBA00044777"/>
    </source>
</evidence>
<dbReference type="HAMAP" id="MF_01805">
    <property type="entry name" value="ScpA"/>
    <property type="match status" value="1"/>
</dbReference>
<dbReference type="GO" id="GO:0005737">
    <property type="term" value="C:cytoplasm"/>
    <property type="evidence" value="ECO:0007669"/>
    <property type="project" value="UniProtKB-SubCell"/>
</dbReference>
<comment type="subunit">
    <text evidence="3">Component of a cohesin-like complex composed of ScpA, ScpB and the Smc homodimer, in which ScpA and ScpB bind to the head domain of Smc. The presence of the three proteins is required for the association of the complex with DNA.</text>
</comment>
<dbReference type="EMBL" id="AZGM01000140">
    <property type="protein sequence ID" value="KRM25008.1"/>
    <property type="molecule type" value="Genomic_DNA"/>
</dbReference>
<comment type="caution">
    <text evidence="4">The sequence shown here is derived from an EMBL/GenBank/DDBJ whole genome shotgun (WGS) entry which is preliminary data.</text>
</comment>
<reference evidence="4 5" key="1">
    <citation type="journal article" date="2015" name="Genome Announc.">
        <title>Expanding the biotechnology potential of lactobacilli through comparative genomics of 213 strains and associated genera.</title>
        <authorList>
            <person name="Sun Z."/>
            <person name="Harris H.M."/>
            <person name="McCann A."/>
            <person name="Guo C."/>
            <person name="Argimon S."/>
            <person name="Zhang W."/>
            <person name="Yang X."/>
            <person name="Jeffery I.B."/>
            <person name="Cooney J.C."/>
            <person name="Kagawa T.F."/>
            <person name="Liu W."/>
            <person name="Song Y."/>
            <person name="Salvetti E."/>
            <person name="Wrobel A."/>
            <person name="Rasinkangas P."/>
            <person name="Parkhill J."/>
            <person name="Rea M.C."/>
            <person name="O'Sullivan O."/>
            <person name="Ritari J."/>
            <person name="Douillard F.P."/>
            <person name="Paul Ross R."/>
            <person name="Yang R."/>
            <person name="Briner A.E."/>
            <person name="Felis G.E."/>
            <person name="de Vos W.M."/>
            <person name="Barrangou R."/>
            <person name="Klaenhammer T.R."/>
            <person name="Caufield P.W."/>
            <person name="Cui Y."/>
            <person name="Zhang H."/>
            <person name="O'Toole P.W."/>
        </authorList>
    </citation>
    <scope>NUCLEOTIDE SEQUENCE [LARGE SCALE GENOMIC DNA]</scope>
    <source>
        <strain evidence="4 5">DSM 6035</strain>
    </source>
</reference>
<keyword evidence="1 3" id="KW-0159">Chromosome partition</keyword>
<comment type="similarity">
    <text evidence="3">Belongs to the ScpA family.</text>
</comment>
<organism evidence="4 5">
    <name type="scientific">Limosilactobacillus panis DSM 6035</name>
    <dbReference type="NCBI Taxonomy" id="1423782"/>
    <lineage>
        <taxon>Bacteria</taxon>
        <taxon>Bacillati</taxon>
        <taxon>Bacillota</taxon>
        <taxon>Bacilli</taxon>
        <taxon>Lactobacillales</taxon>
        <taxon>Lactobacillaceae</taxon>
        <taxon>Limosilactobacillus</taxon>
    </lineage>
</organism>
<dbReference type="GO" id="GO:0006260">
    <property type="term" value="P:DNA replication"/>
    <property type="evidence" value="ECO:0007669"/>
    <property type="project" value="UniProtKB-UniRule"/>
</dbReference>
<comment type="subcellular location">
    <subcellularLocation>
        <location evidence="3">Cytoplasm</location>
    </subcellularLocation>
    <text evidence="3">Associated with two foci at the outer edges of the nucleoid region in young cells, and at four foci within both cell halves in older cells.</text>
</comment>
<dbReference type="Pfam" id="PF02616">
    <property type="entry name" value="SMC_ScpA"/>
    <property type="match status" value="1"/>
</dbReference>
<accession>A0A0R1X4D4</accession>
<sequence length="262" mass="30047">MSKPLTEHPYQPVIKIPDFEGPLDLLLHLIKENKMDIYDIKIVTITSQYMDYLHQRQSHRLEVAGDYFVMAATLMNIKSQMLLPKPPVDEEETGEDEIDPRQELVAQLLEYQRYKKAAGELKNKESFRQQEFTRPAMHVPRELIAAHVKPGVTITQLQAAYARVLKNHRLNQPLVETVAAEKVSVAQRMGDVVKQVKKGPVRFTTLFENDRTRDSLVTTFLAILELSRHRRINLQQAELFGPIILTEGPKIDEQSVDKPGTD</sequence>
<dbReference type="PANTHER" id="PTHR33969:SF2">
    <property type="entry name" value="SEGREGATION AND CONDENSATION PROTEIN A"/>
    <property type="match status" value="1"/>
</dbReference>
<evidence type="ECO:0000256" key="3">
    <source>
        <dbReference type="HAMAP-Rule" id="MF_01805"/>
    </source>
</evidence>
<dbReference type="PATRIC" id="fig|1423782.4.peg.1182"/>
<name>A0A0R1X4D4_9LACO</name>
<evidence type="ECO:0000256" key="1">
    <source>
        <dbReference type="ARBA" id="ARBA00022829"/>
    </source>
</evidence>
<dbReference type="PANTHER" id="PTHR33969">
    <property type="entry name" value="SEGREGATION AND CONDENSATION PROTEIN A"/>
    <property type="match status" value="1"/>
</dbReference>
<keyword evidence="5" id="KW-1185">Reference proteome</keyword>
<dbReference type="Proteomes" id="UP000051412">
    <property type="component" value="Unassembled WGS sequence"/>
</dbReference>
<evidence type="ECO:0000313" key="4">
    <source>
        <dbReference type="EMBL" id="KRM25008.1"/>
    </source>
</evidence>
<comment type="function">
    <text evidence="3">Participates in chromosomal partition during cell division. May act via the formation of a condensin-like complex containing Smc and ScpB that pull DNA away from mid-cell into both cell halves.</text>
</comment>
<dbReference type="AlphaFoldDB" id="A0A0R1X4D4"/>
<dbReference type="OrthoDB" id="9811016at2"/>
<dbReference type="RefSeq" id="WP_047770026.1">
    <property type="nucleotide sequence ID" value="NZ_AZGM01000140.1"/>
</dbReference>
<dbReference type="STRING" id="1423782.FD32_GL001131"/>
<keyword evidence="3" id="KW-0963">Cytoplasm</keyword>
<dbReference type="GO" id="GO:0007059">
    <property type="term" value="P:chromosome segregation"/>
    <property type="evidence" value="ECO:0007669"/>
    <property type="project" value="UniProtKB-UniRule"/>
</dbReference>